<evidence type="ECO:0000259" key="1">
    <source>
        <dbReference type="Pfam" id="PF12728"/>
    </source>
</evidence>
<evidence type="ECO:0000313" key="3">
    <source>
        <dbReference type="Proteomes" id="UP000251869"/>
    </source>
</evidence>
<proteinExistence type="predicted"/>
<evidence type="ECO:0000313" key="2">
    <source>
        <dbReference type="EMBL" id="RAZ69660.1"/>
    </source>
</evidence>
<dbReference type="InterPro" id="IPR009061">
    <property type="entry name" value="DNA-bd_dom_put_sf"/>
</dbReference>
<dbReference type="NCBIfam" id="TIGR01764">
    <property type="entry name" value="excise"/>
    <property type="match status" value="1"/>
</dbReference>
<reference evidence="2 3" key="1">
    <citation type="submission" date="2018-06" db="EMBL/GenBank/DDBJ databases">
        <title>The draft genome sequences of strains SCU63 and S1.</title>
        <authorList>
            <person name="Gan L."/>
        </authorList>
    </citation>
    <scope>NUCLEOTIDE SEQUENCE [LARGE SCALE GENOMIC DNA]</scope>
    <source>
        <strain evidence="2 3">S1</strain>
    </source>
</reference>
<dbReference type="EMBL" id="QLZQ01000001">
    <property type="protein sequence ID" value="RAZ69660.1"/>
    <property type="molecule type" value="Genomic_DNA"/>
</dbReference>
<protein>
    <submittedName>
        <fullName evidence="2">Excisionase</fullName>
    </submittedName>
</protein>
<dbReference type="Pfam" id="PF12728">
    <property type="entry name" value="HTH_17"/>
    <property type="match status" value="1"/>
</dbReference>
<dbReference type="InterPro" id="IPR041657">
    <property type="entry name" value="HTH_17"/>
</dbReference>
<dbReference type="AlphaFoldDB" id="A0A365KA54"/>
<sequence>MIPTIDQEQEKLWASVETLSSINTEQAEAVLKTTVERSLKQMGFTTPAISSLALKITDPQSVIELHRIEREINLQLNNKNLEMAYELLIDYLSKLSEMTDKDPSLTHKKLIASLMANSAKNSLRASLVNRPNRHQKAGNSFYSPSEAAKKIGLSDQTIRRMCEKGKFAGAYKTDGGHWRIPKENFITTDQQDKRAKAFFDRIDLKNQEAGNVDEFDL</sequence>
<dbReference type="SUPFAM" id="SSF46955">
    <property type="entry name" value="Putative DNA-binding domain"/>
    <property type="match status" value="1"/>
</dbReference>
<comment type="caution">
    <text evidence="2">The sequence shown here is derived from an EMBL/GenBank/DDBJ whole genome shotgun (WGS) entry which is preliminary data.</text>
</comment>
<feature type="domain" description="Helix-turn-helix" evidence="1">
    <location>
        <begin position="141"/>
        <end position="184"/>
    </location>
</feature>
<name>A0A365KA54_9BACL</name>
<dbReference type="Proteomes" id="UP000251869">
    <property type="component" value="Unassembled WGS sequence"/>
</dbReference>
<gene>
    <name evidence="2" type="ORF">DP119_03105</name>
</gene>
<accession>A0A365KA54</accession>
<dbReference type="RefSeq" id="WP_112230743.1">
    <property type="nucleotide sequence ID" value="NZ_QLZQ01000001.1"/>
</dbReference>
<dbReference type="GO" id="GO:0003677">
    <property type="term" value="F:DNA binding"/>
    <property type="evidence" value="ECO:0007669"/>
    <property type="project" value="InterPro"/>
</dbReference>
<organism evidence="2 3">
    <name type="scientific">Planococcus maitriensis</name>
    <dbReference type="NCBI Taxonomy" id="221799"/>
    <lineage>
        <taxon>Bacteria</taxon>
        <taxon>Bacillati</taxon>
        <taxon>Bacillota</taxon>
        <taxon>Bacilli</taxon>
        <taxon>Bacillales</taxon>
        <taxon>Caryophanaceae</taxon>
        <taxon>Planococcus</taxon>
    </lineage>
</organism>
<dbReference type="InterPro" id="IPR010093">
    <property type="entry name" value="SinI_DNA-bd"/>
</dbReference>
<keyword evidence="3" id="KW-1185">Reference proteome</keyword>
<dbReference type="OrthoDB" id="2426620at2"/>